<sequence>MSEDLSNHSESNSEQWEPGGTPLSNHELYDALRRVSSDESISSYLELEEIADGSIRIDCNTLQYPNEPMPPPPVPPLQWQIVKLHFAAEEDKQFTVSDALNHPMICNFWDRPLSNLNQQQDQQKFNGPREATQAATVGRWMRGKIFCIKSDPCCSNRLTCDSYVLFALLHV</sequence>
<proteinExistence type="predicted"/>
<evidence type="ECO:0000256" key="1">
    <source>
        <dbReference type="SAM" id="MobiDB-lite"/>
    </source>
</evidence>
<dbReference type="EMBL" id="JABCRI010000002">
    <property type="protein sequence ID" value="KAF8411051.1"/>
    <property type="molecule type" value="Genomic_DNA"/>
</dbReference>
<comment type="caution">
    <text evidence="2">The sequence shown here is derived from an EMBL/GenBank/DDBJ whole genome shotgun (WGS) entry which is preliminary data.</text>
</comment>
<evidence type="ECO:0000313" key="2">
    <source>
        <dbReference type="EMBL" id="KAF8411051.1"/>
    </source>
</evidence>
<organism evidence="2 3">
    <name type="scientific">Tetracentron sinense</name>
    <name type="common">Spur-leaf</name>
    <dbReference type="NCBI Taxonomy" id="13715"/>
    <lineage>
        <taxon>Eukaryota</taxon>
        <taxon>Viridiplantae</taxon>
        <taxon>Streptophyta</taxon>
        <taxon>Embryophyta</taxon>
        <taxon>Tracheophyta</taxon>
        <taxon>Spermatophyta</taxon>
        <taxon>Magnoliopsida</taxon>
        <taxon>Trochodendrales</taxon>
        <taxon>Trochodendraceae</taxon>
        <taxon>Tetracentron</taxon>
    </lineage>
</organism>
<dbReference type="AlphaFoldDB" id="A0A834ZY20"/>
<reference evidence="2 3" key="1">
    <citation type="submission" date="2020-04" db="EMBL/GenBank/DDBJ databases">
        <title>Plant Genome Project.</title>
        <authorList>
            <person name="Zhang R.-G."/>
        </authorList>
    </citation>
    <scope>NUCLEOTIDE SEQUENCE [LARGE SCALE GENOMIC DNA]</scope>
    <source>
        <strain evidence="2">YNK0</strain>
        <tissue evidence="2">Leaf</tissue>
    </source>
</reference>
<feature type="region of interest" description="Disordered" evidence="1">
    <location>
        <begin position="1"/>
        <end position="24"/>
    </location>
</feature>
<protein>
    <submittedName>
        <fullName evidence="2">Uncharacterized protein</fullName>
    </submittedName>
</protein>
<name>A0A834ZY20_TETSI</name>
<gene>
    <name evidence="2" type="ORF">HHK36_003590</name>
</gene>
<dbReference type="Proteomes" id="UP000655225">
    <property type="component" value="Unassembled WGS sequence"/>
</dbReference>
<keyword evidence="3" id="KW-1185">Reference proteome</keyword>
<evidence type="ECO:0000313" key="3">
    <source>
        <dbReference type="Proteomes" id="UP000655225"/>
    </source>
</evidence>
<accession>A0A834ZY20</accession>